<comment type="caution">
    <text evidence="1">The sequence shown here is derived from an EMBL/GenBank/DDBJ whole genome shotgun (WGS) entry which is preliminary data.</text>
</comment>
<gene>
    <name evidence="1" type="ORF">B0H63DRAFT_529067</name>
</gene>
<name>A0AAE0K2B9_9PEZI</name>
<accession>A0AAE0K2B9</accession>
<evidence type="ECO:0000313" key="2">
    <source>
        <dbReference type="Proteomes" id="UP001285441"/>
    </source>
</evidence>
<dbReference type="AlphaFoldDB" id="A0AAE0K2B9"/>
<dbReference type="EMBL" id="JAULSW010000010">
    <property type="protein sequence ID" value="KAK3368704.1"/>
    <property type="molecule type" value="Genomic_DNA"/>
</dbReference>
<sequence>MPPTNLYWREFTRDGSDDVDHVADAAFLSANFVDFFGNWLQQGSNSSAASFHDLLTIFWNGSEANPSLYKVHMFMVADGSFVTADQRPKAEWFRFNPHVRLAAVVSLPDKDPFSTSQSEWTLCIVASSRIHSEHRFLQVAAWNGLTFRFYQRDQISGIASWNLFGSSTEAFGERAYLGPFNGHVNGAIIMKELHDPWIHWFNTASSVDFTQCFSPEEVTELSSAPYITQPGGAILSQLTEGPGVLEDMITTGVSNWFKQRQKTDFFDASSKLLSSPRNIPRWVAHLLLTTTINIVAARMESDGDTFQIPLDHFYDNELLQNVLGNLLDEAPTLDVSVNPTDYQTAIAKIGLSMLQEVTPITKGPKPQDYIELPTTTLGFDKRDRDPKVLAFGVLARNSEGQARFNILQSSFEDAQGVSKMQQLKKQGPNNFIGLFSRDTFNAIMMLDFWNPVYSWRRGILMQYVPQTTTWNGTSYDLETRFIQNVSNSPQAKNKQADSPEFQFLQLLKVDLATHQKNIAKYFAAVHDYVETSEAAVQALVDYLSLAESRRRIYRPLPLDEFGSSMPYALKIPADAPPLEMTASGRVQTMPARGQDFLKKWTSSLAGVNPRVVPDTSAQVAGGPLPISALPRPSLLSLPCQSSLDSTTTAAVLASRGCPYGKRTFVNRVPRN</sequence>
<protein>
    <submittedName>
        <fullName evidence="1">Uncharacterized protein</fullName>
    </submittedName>
</protein>
<dbReference type="Proteomes" id="UP001285441">
    <property type="component" value="Unassembled WGS sequence"/>
</dbReference>
<keyword evidence="2" id="KW-1185">Reference proteome</keyword>
<reference evidence="1" key="1">
    <citation type="journal article" date="2023" name="Mol. Phylogenet. Evol.">
        <title>Genome-scale phylogeny and comparative genomics of the fungal order Sordariales.</title>
        <authorList>
            <person name="Hensen N."/>
            <person name="Bonometti L."/>
            <person name="Westerberg I."/>
            <person name="Brannstrom I.O."/>
            <person name="Guillou S."/>
            <person name="Cros-Aarteil S."/>
            <person name="Calhoun S."/>
            <person name="Haridas S."/>
            <person name="Kuo A."/>
            <person name="Mondo S."/>
            <person name="Pangilinan J."/>
            <person name="Riley R."/>
            <person name="LaButti K."/>
            <person name="Andreopoulos B."/>
            <person name="Lipzen A."/>
            <person name="Chen C."/>
            <person name="Yan M."/>
            <person name="Daum C."/>
            <person name="Ng V."/>
            <person name="Clum A."/>
            <person name="Steindorff A."/>
            <person name="Ohm R.A."/>
            <person name="Martin F."/>
            <person name="Silar P."/>
            <person name="Natvig D.O."/>
            <person name="Lalanne C."/>
            <person name="Gautier V."/>
            <person name="Ament-Velasquez S.L."/>
            <person name="Kruys A."/>
            <person name="Hutchinson M.I."/>
            <person name="Powell A.J."/>
            <person name="Barry K."/>
            <person name="Miller A.N."/>
            <person name="Grigoriev I.V."/>
            <person name="Debuchy R."/>
            <person name="Gladieux P."/>
            <person name="Hiltunen Thoren M."/>
            <person name="Johannesson H."/>
        </authorList>
    </citation>
    <scope>NUCLEOTIDE SEQUENCE</scope>
    <source>
        <strain evidence="1">CBS 232.78</strain>
    </source>
</reference>
<organism evidence="1 2">
    <name type="scientific">Podospora didyma</name>
    <dbReference type="NCBI Taxonomy" id="330526"/>
    <lineage>
        <taxon>Eukaryota</taxon>
        <taxon>Fungi</taxon>
        <taxon>Dikarya</taxon>
        <taxon>Ascomycota</taxon>
        <taxon>Pezizomycotina</taxon>
        <taxon>Sordariomycetes</taxon>
        <taxon>Sordariomycetidae</taxon>
        <taxon>Sordariales</taxon>
        <taxon>Podosporaceae</taxon>
        <taxon>Podospora</taxon>
    </lineage>
</organism>
<evidence type="ECO:0000313" key="1">
    <source>
        <dbReference type="EMBL" id="KAK3368704.1"/>
    </source>
</evidence>
<proteinExistence type="predicted"/>
<reference evidence="1" key="2">
    <citation type="submission" date="2023-06" db="EMBL/GenBank/DDBJ databases">
        <authorList>
            <consortium name="Lawrence Berkeley National Laboratory"/>
            <person name="Haridas S."/>
            <person name="Hensen N."/>
            <person name="Bonometti L."/>
            <person name="Westerberg I."/>
            <person name="Brannstrom I.O."/>
            <person name="Guillou S."/>
            <person name="Cros-Aarteil S."/>
            <person name="Calhoun S."/>
            <person name="Kuo A."/>
            <person name="Mondo S."/>
            <person name="Pangilinan J."/>
            <person name="Riley R."/>
            <person name="LaButti K."/>
            <person name="Andreopoulos B."/>
            <person name="Lipzen A."/>
            <person name="Chen C."/>
            <person name="Yanf M."/>
            <person name="Daum C."/>
            <person name="Ng V."/>
            <person name="Clum A."/>
            <person name="Steindorff A."/>
            <person name="Ohm R."/>
            <person name="Martin F."/>
            <person name="Silar P."/>
            <person name="Natvig D."/>
            <person name="Lalanne C."/>
            <person name="Gautier V."/>
            <person name="Ament-velasquez S.L."/>
            <person name="Kruys A."/>
            <person name="Hutchinson M.I."/>
            <person name="Powell A.J."/>
            <person name="Barry K."/>
            <person name="Miller A.N."/>
            <person name="Grigoriev I.V."/>
            <person name="Debuchy R."/>
            <person name="Gladieux P."/>
            <person name="Thoren M.H."/>
            <person name="Johannesson H."/>
        </authorList>
    </citation>
    <scope>NUCLEOTIDE SEQUENCE</scope>
    <source>
        <strain evidence="1">CBS 232.78</strain>
    </source>
</reference>